<dbReference type="HOGENOM" id="CLU_031365_2_0_9"/>
<feature type="transmembrane region" description="Helical" evidence="6">
    <location>
        <begin position="60"/>
        <end position="77"/>
    </location>
</feature>
<name>A5D538_PELTS</name>
<feature type="transmembrane region" description="Helical" evidence="6">
    <location>
        <begin position="29"/>
        <end position="48"/>
    </location>
</feature>
<dbReference type="PANTHER" id="PTHR30482:SF10">
    <property type="entry name" value="HIGH-AFFINITY BRANCHED-CHAIN AMINO ACID TRANSPORT PROTEIN BRAE"/>
    <property type="match status" value="1"/>
</dbReference>
<dbReference type="Pfam" id="PF02653">
    <property type="entry name" value="BPD_transp_2"/>
    <property type="match status" value="1"/>
</dbReference>
<sequence length="318" mass="34565">MKNKNIVFTLLFALFAVLLPLFVKAPYQMHILILIIIWSVIGTAWNLLGGYAGQVSFGHAAFFGLGAYAAGLLKFHYDISPWWGMLLGPVAASVISLPIGLICFRLRGPYFALAMLALGEIFRLLFTNLTSFTNGARGILIMPEITGKMFYYYLGLAMLALTLLTTYLIVHSKVGYYLVSIREDQDAATSLGIPTTRYKNYALLPSAFFTGLAGAFYMNYVAFIDPNIVFNLSNVSVMVILVVMLGGVATTWGPTVGAAMYIFLGELFRTTLGSANVLVFGILVCLIIMFLPNGVVGEINILMKQAAARKKTSLAGGA</sequence>
<dbReference type="STRING" id="370438.PTH_0460"/>
<evidence type="ECO:0000313" key="7">
    <source>
        <dbReference type="EMBL" id="BAF58641.1"/>
    </source>
</evidence>
<reference evidence="8" key="1">
    <citation type="journal article" date="2008" name="Genome Res.">
        <title>The genome of Pelotomaculum thermopropionicum reveals niche-associated evolution in anaerobic microbiota.</title>
        <authorList>
            <person name="Kosaka T."/>
            <person name="Kato S."/>
            <person name="Shimoyama T."/>
            <person name="Ishii S."/>
            <person name="Abe T."/>
            <person name="Watanabe K."/>
        </authorList>
    </citation>
    <scope>NUCLEOTIDE SEQUENCE [LARGE SCALE GENOMIC DNA]</scope>
    <source>
        <strain evidence="8">DSM 13744 / JCM 10971 / SI</strain>
    </source>
</reference>
<feature type="transmembrane region" description="Helical" evidence="6">
    <location>
        <begin position="7"/>
        <end position="23"/>
    </location>
</feature>
<evidence type="ECO:0000256" key="4">
    <source>
        <dbReference type="ARBA" id="ARBA00022989"/>
    </source>
</evidence>
<keyword evidence="2" id="KW-1003">Cell membrane</keyword>
<gene>
    <name evidence="7" type="primary">LivM</name>
    <name evidence="7" type="ordered locus">PTH_0460</name>
</gene>
<feature type="transmembrane region" description="Helical" evidence="6">
    <location>
        <begin position="201"/>
        <end position="223"/>
    </location>
</feature>
<dbReference type="EMBL" id="AP009389">
    <property type="protein sequence ID" value="BAF58641.1"/>
    <property type="molecule type" value="Genomic_DNA"/>
</dbReference>
<accession>A5D538</accession>
<feature type="transmembrane region" description="Helical" evidence="6">
    <location>
        <begin position="275"/>
        <end position="295"/>
    </location>
</feature>
<dbReference type="GO" id="GO:0015658">
    <property type="term" value="F:branched-chain amino acid transmembrane transporter activity"/>
    <property type="evidence" value="ECO:0007669"/>
    <property type="project" value="InterPro"/>
</dbReference>
<feature type="transmembrane region" description="Helical" evidence="6">
    <location>
        <begin position="150"/>
        <end position="170"/>
    </location>
</feature>
<dbReference type="KEGG" id="pth:PTH_0460"/>
<keyword evidence="3 6" id="KW-0812">Transmembrane</keyword>
<protein>
    <submittedName>
        <fullName evidence="7">ABC-type branched-chain amino acid transport system, permeasecomponent</fullName>
    </submittedName>
</protein>
<proteinExistence type="predicted"/>
<evidence type="ECO:0000313" key="8">
    <source>
        <dbReference type="Proteomes" id="UP000006556"/>
    </source>
</evidence>
<evidence type="ECO:0000256" key="6">
    <source>
        <dbReference type="SAM" id="Phobius"/>
    </source>
</evidence>
<dbReference type="InterPro" id="IPR043428">
    <property type="entry name" value="LivM-like"/>
</dbReference>
<dbReference type="AlphaFoldDB" id="A5D538"/>
<evidence type="ECO:0000256" key="1">
    <source>
        <dbReference type="ARBA" id="ARBA00004651"/>
    </source>
</evidence>
<dbReference type="GO" id="GO:0005886">
    <property type="term" value="C:plasma membrane"/>
    <property type="evidence" value="ECO:0007669"/>
    <property type="project" value="UniProtKB-SubCell"/>
</dbReference>
<keyword evidence="4 6" id="KW-1133">Transmembrane helix</keyword>
<dbReference type="CDD" id="cd06581">
    <property type="entry name" value="TM_PBP1_LivM_like"/>
    <property type="match status" value="1"/>
</dbReference>
<evidence type="ECO:0000256" key="2">
    <source>
        <dbReference type="ARBA" id="ARBA00022475"/>
    </source>
</evidence>
<evidence type="ECO:0000256" key="3">
    <source>
        <dbReference type="ARBA" id="ARBA00022692"/>
    </source>
</evidence>
<keyword evidence="8" id="KW-1185">Reference proteome</keyword>
<comment type="subcellular location">
    <subcellularLocation>
        <location evidence="1">Cell membrane</location>
        <topology evidence="1">Multi-pass membrane protein</topology>
    </subcellularLocation>
</comment>
<dbReference type="Proteomes" id="UP000006556">
    <property type="component" value="Chromosome"/>
</dbReference>
<dbReference type="InterPro" id="IPR001851">
    <property type="entry name" value="ABC_transp_permease"/>
</dbReference>
<feature type="transmembrane region" description="Helical" evidence="6">
    <location>
        <begin position="235"/>
        <end position="263"/>
    </location>
</feature>
<dbReference type="eggNOG" id="COG4177">
    <property type="taxonomic scope" value="Bacteria"/>
</dbReference>
<feature type="transmembrane region" description="Helical" evidence="6">
    <location>
        <begin position="83"/>
        <end position="104"/>
    </location>
</feature>
<keyword evidence="5 6" id="KW-0472">Membrane</keyword>
<evidence type="ECO:0000256" key="5">
    <source>
        <dbReference type="ARBA" id="ARBA00023136"/>
    </source>
</evidence>
<dbReference type="PANTHER" id="PTHR30482">
    <property type="entry name" value="HIGH-AFFINITY BRANCHED-CHAIN AMINO ACID TRANSPORT SYSTEM PERMEASE"/>
    <property type="match status" value="1"/>
</dbReference>
<organism evidence="7 8">
    <name type="scientific">Pelotomaculum thermopropionicum (strain DSM 13744 / JCM 10971 / SI)</name>
    <dbReference type="NCBI Taxonomy" id="370438"/>
    <lineage>
        <taxon>Bacteria</taxon>
        <taxon>Bacillati</taxon>
        <taxon>Bacillota</taxon>
        <taxon>Clostridia</taxon>
        <taxon>Eubacteriales</taxon>
        <taxon>Desulfotomaculaceae</taxon>
        <taxon>Pelotomaculum</taxon>
    </lineage>
</organism>